<feature type="non-terminal residue" evidence="1">
    <location>
        <position position="263"/>
    </location>
</feature>
<evidence type="ECO:0008006" key="3">
    <source>
        <dbReference type="Google" id="ProtNLM"/>
    </source>
</evidence>
<dbReference type="EMBL" id="JBHTLM010000034">
    <property type="protein sequence ID" value="MFD1179576.1"/>
    <property type="molecule type" value="Genomic_DNA"/>
</dbReference>
<accession>A0ABW3S6C0</accession>
<gene>
    <name evidence="1" type="ORF">ACFQ3W_25210</name>
</gene>
<keyword evidence="2" id="KW-1185">Reference proteome</keyword>
<evidence type="ECO:0000313" key="2">
    <source>
        <dbReference type="Proteomes" id="UP001597262"/>
    </source>
</evidence>
<reference evidence="2" key="1">
    <citation type="journal article" date="2019" name="Int. J. Syst. Evol. Microbiol.">
        <title>The Global Catalogue of Microorganisms (GCM) 10K type strain sequencing project: providing services to taxonomists for standard genome sequencing and annotation.</title>
        <authorList>
            <consortium name="The Broad Institute Genomics Platform"/>
            <consortium name="The Broad Institute Genome Sequencing Center for Infectious Disease"/>
            <person name="Wu L."/>
            <person name="Ma J."/>
        </authorList>
    </citation>
    <scope>NUCLEOTIDE SEQUENCE [LARGE SCALE GENOMIC DNA]</scope>
    <source>
        <strain evidence="2">CCUG 59189</strain>
    </source>
</reference>
<evidence type="ECO:0000313" key="1">
    <source>
        <dbReference type="EMBL" id="MFD1179576.1"/>
    </source>
</evidence>
<organism evidence="1 2">
    <name type="scientific">Paenibacillus puldeungensis</name>
    <dbReference type="NCBI Taxonomy" id="696536"/>
    <lineage>
        <taxon>Bacteria</taxon>
        <taxon>Bacillati</taxon>
        <taxon>Bacillota</taxon>
        <taxon>Bacilli</taxon>
        <taxon>Bacillales</taxon>
        <taxon>Paenibacillaceae</taxon>
        <taxon>Paenibacillus</taxon>
    </lineage>
</organism>
<comment type="caution">
    <text evidence="1">The sequence shown here is derived from an EMBL/GenBank/DDBJ whole genome shotgun (WGS) entry which is preliminary data.</text>
</comment>
<dbReference type="Proteomes" id="UP001597262">
    <property type="component" value="Unassembled WGS sequence"/>
</dbReference>
<name>A0ABW3S6C0_9BACL</name>
<protein>
    <recommendedName>
        <fullName evidence="3">Nudix hydrolase domain-containing protein</fullName>
    </recommendedName>
</protein>
<sequence length="263" mass="29069">MKICLYAVRKRLGWRLMVSLDMRVDMLWWTGMGVGEGSTKVDKPLGELGRMERRETGSEGAVAVFLLSGSMPLGWAIQLRDGFVPVAEMDRWTPEDWLDYIRRELREELDLEQKLSSEQGLTVGRGGAREWEFLPEKRVKGAAGARKLEVWLGSECGWIWNANKGLTDLGRSLLGAWTGDEGLGGTTGSWIMGRASEEWGEGARRLAAALEGRSLLEAELQQLVAERLPGLSPAWRSAAQLAHLQGRVQFTAGVAPAHARSQP</sequence>
<proteinExistence type="predicted"/>